<evidence type="ECO:0000313" key="3">
    <source>
        <dbReference type="Proteomes" id="UP000322234"/>
    </source>
</evidence>
<keyword evidence="1" id="KW-0812">Transmembrane</keyword>
<protein>
    <submittedName>
        <fullName evidence="2">Uncharacterized protein</fullName>
    </submittedName>
</protein>
<reference evidence="2" key="1">
    <citation type="submission" date="2019-10" db="EMBL/GenBank/DDBJ databases">
        <title>The sequence and de novo assembly of the wild yak genome.</title>
        <authorList>
            <person name="Liu Y."/>
        </authorList>
    </citation>
    <scope>NUCLEOTIDE SEQUENCE [LARGE SCALE GENOMIC DNA]</scope>
    <source>
        <strain evidence="2">WY2019</strain>
    </source>
</reference>
<name>A0A6B0RBX2_9CETA</name>
<dbReference type="EMBL" id="VBQZ03000039">
    <property type="protein sequence ID" value="MXQ87659.1"/>
    <property type="molecule type" value="Genomic_DNA"/>
</dbReference>
<organism evidence="2 3">
    <name type="scientific">Bos mutus</name>
    <name type="common">wild yak</name>
    <dbReference type="NCBI Taxonomy" id="72004"/>
    <lineage>
        <taxon>Eukaryota</taxon>
        <taxon>Metazoa</taxon>
        <taxon>Chordata</taxon>
        <taxon>Craniata</taxon>
        <taxon>Vertebrata</taxon>
        <taxon>Euteleostomi</taxon>
        <taxon>Mammalia</taxon>
        <taxon>Eutheria</taxon>
        <taxon>Laurasiatheria</taxon>
        <taxon>Artiodactyla</taxon>
        <taxon>Ruminantia</taxon>
        <taxon>Pecora</taxon>
        <taxon>Bovidae</taxon>
        <taxon>Bovinae</taxon>
        <taxon>Bos</taxon>
    </lineage>
</organism>
<keyword evidence="1" id="KW-1133">Transmembrane helix</keyword>
<keyword evidence="1" id="KW-0472">Membrane</keyword>
<gene>
    <name evidence="2" type="ORF">E5288_WYG017697</name>
</gene>
<proteinExistence type="predicted"/>
<accession>A0A6B0RBX2</accession>
<sequence>MVWDVSMICQFLSLRITWFCHVLCLYTFFSPMSGLILSLRLLPPLKLVSLWDPLCIQALSSFQSWTPELHL</sequence>
<evidence type="ECO:0000313" key="2">
    <source>
        <dbReference type="EMBL" id="MXQ87659.1"/>
    </source>
</evidence>
<dbReference type="AlphaFoldDB" id="A0A6B0RBX2"/>
<feature type="transmembrane region" description="Helical" evidence="1">
    <location>
        <begin position="16"/>
        <end position="37"/>
    </location>
</feature>
<evidence type="ECO:0000256" key="1">
    <source>
        <dbReference type="SAM" id="Phobius"/>
    </source>
</evidence>
<keyword evidence="3" id="KW-1185">Reference proteome</keyword>
<dbReference type="Proteomes" id="UP000322234">
    <property type="component" value="Unassembled WGS sequence"/>
</dbReference>
<comment type="caution">
    <text evidence="2">The sequence shown here is derived from an EMBL/GenBank/DDBJ whole genome shotgun (WGS) entry which is preliminary data.</text>
</comment>